<dbReference type="PATRIC" id="fig|1121448.10.peg.895"/>
<dbReference type="eggNOG" id="COG0727">
    <property type="taxonomic scope" value="Bacteria"/>
</dbReference>
<reference evidence="1 2" key="1">
    <citation type="journal article" date="2013" name="J. Bacteriol.">
        <title>Roles of HynAB and Ech, the only two hydrogenases found in the model sulfate reducer Desulfovibrio gigas.</title>
        <authorList>
            <person name="Morais-Silva F.O."/>
            <person name="Santos C.I."/>
            <person name="Rodrigues R."/>
            <person name="Pereira I.A."/>
            <person name="Rodrigues-Pousada C."/>
        </authorList>
    </citation>
    <scope>NUCLEOTIDE SEQUENCE [LARGE SCALE GENOMIC DNA]</scope>
    <source>
        <strain evidence="2">ATCC 19364 / DSM 1382 / NCIMB 9332 / VKM B-1759</strain>
    </source>
</reference>
<organism evidence="1 2">
    <name type="scientific">Megalodesulfovibrio gigas (strain ATCC 19364 / DSM 1382 / NCIMB 9332 / VKM B-1759)</name>
    <name type="common">Desulfovibrio gigas</name>
    <dbReference type="NCBI Taxonomy" id="1121448"/>
    <lineage>
        <taxon>Bacteria</taxon>
        <taxon>Pseudomonadati</taxon>
        <taxon>Thermodesulfobacteriota</taxon>
        <taxon>Desulfovibrionia</taxon>
        <taxon>Desulfovibrionales</taxon>
        <taxon>Desulfovibrionaceae</taxon>
        <taxon>Megalodesulfovibrio</taxon>
    </lineage>
</organism>
<name>T2G914_MEGG1</name>
<gene>
    <name evidence="1" type="ORF">DGI_0897</name>
</gene>
<evidence type="ECO:0000313" key="1">
    <source>
        <dbReference type="EMBL" id="AGW12788.1"/>
    </source>
</evidence>
<evidence type="ECO:0000313" key="2">
    <source>
        <dbReference type="Proteomes" id="UP000016587"/>
    </source>
</evidence>
<dbReference type="STRING" id="1121448.DGI_0897"/>
<dbReference type="AlphaFoldDB" id="T2G914"/>
<sequence>MHKGDPTAPPRPASPILVSGPALSIQSEPIQSRPAPGGDLSTTVCARCAGQGTSCCRLESGGGGVCFPVSAMEWDRILDVVGGTKGAFVQEPNSPPFQDAMRRLFPGEGRAVATLFPAHQFHLRLATTARGSCVFLGPQGCALPRETRPYHCRLFPFWIQGERLTLLHAPGCLALREGGVAEDVLDVLGMRERDVRTLHGRLRLAWGLPPRPGLPLPPPSFARSRK</sequence>
<reference evidence="2" key="2">
    <citation type="submission" date="2013-07" db="EMBL/GenBank/DDBJ databases">
        <authorList>
            <person name="Morais-Silva F.O."/>
            <person name="Rezende A.M."/>
            <person name="Pimentel C."/>
            <person name="Resende D.M."/>
            <person name="Santos C.I."/>
            <person name="Clemente C."/>
            <person name="de Oliveira L.M."/>
            <person name="da Silva S.M."/>
            <person name="Costa D.A."/>
            <person name="Varela-Raposo A."/>
            <person name="Horacio E.C.A."/>
            <person name="Matos M."/>
            <person name="Flores O."/>
            <person name="Ruiz J.C."/>
            <person name="Rodrigues-Pousada C."/>
        </authorList>
    </citation>
    <scope>NUCLEOTIDE SEQUENCE [LARGE SCALE GENOMIC DNA]</scope>
    <source>
        <strain evidence="2">ATCC 19364 / DSM 1382 / NCIMB 9332 / VKM B-1759</strain>
    </source>
</reference>
<dbReference type="HOGENOM" id="CLU_114461_0_0_7"/>
<proteinExistence type="predicted"/>
<dbReference type="KEGG" id="dgg:DGI_0897"/>
<keyword evidence="2" id="KW-1185">Reference proteome</keyword>
<accession>T2G914</accession>
<dbReference type="EMBL" id="CP006585">
    <property type="protein sequence ID" value="AGW12788.1"/>
    <property type="molecule type" value="Genomic_DNA"/>
</dbReference>
<dbReference type="Proteomes" id="UP000016587">
    <property type="component" value="Chromosome"/>
</dbReference>
<evidence type="ECO:0008006" key="3">
    <source>
        <dbReference type="Google" id="ProtNLM"/>
    </source>
</evidence>
<protein>
    <recommendedName>
        <fullName evidence="3">YkgJ family cysteine cluster protein</fullName>
    </recommendedName>
</protein>